<dbReference type="PANTHER" id="PTHR31672">
    <property type="entry name" value="BNACNNG10540D PROTEIN"/>
    <property type="match status" value="1"/>
</dbReference>
<feature type="domain" description="F-box associated beta-propeller type 1" evidence="2">
    <location>
        <begin position="54"/>
        <end position="212"/>
    </location>
</feature>
<dbReference type="PANTHER" id="PTHR31672:SF13">
    <property type="entry name" value="F-BOX PROTEIN CPR30-LIKE"/>
    <property type="match status" value="1"/>
</dbReference>
<reference evidence="4" key="2">
    <citation type="submission" date="2025-08" db="UniProtKB">
        <authorList>
            <consortium name="RefSeq"/>
        </authorList>
    </citation>
    <scope>IDENTIFICATION</scope>
    <source>
        <tissue evidence="4">Leaf</tissue>
    </source>
</reference>
<evidence type="ECO:0000259" key="2">
    <source>
        <dbReference type="Pfam" id="PF07734"/>
    </source>
</evidence>
<organism evidence="3 4">
    <name type="scientific">Camelina sativa</name>
    <name type="common">False flax</name>
    <name type="synonym">Myagrum sativum</name>
    <dbReference type="NCBI Taxonomy" id="90675"/>
    <lineage>
        <taxon>Eukaryota</taxon>
        <taxon>Viridiplantae</taxon>
        <taxon>Streptophyta</taxon>
        <taxon>Embryophyta</taxon>
        <taxon>Tracheophyta</taxon>
        <taxon>Spermatophyta</taxon>
        <taxon>Magnoliopsida</taxon>
        <taxon>eudicotyledons</taxon>
        <taxon>Gunneridae</taxon>
        <taxon>Pentapetalae</taxon>
        <taxon>rosids</taxon>
        <taxon>malvids</taxon>
        <taxon>Brassicales</taxon>
        <taxon>Brassicaceae</taxon>
        <taxon>Camelineae</taxon>
        <taxon>Camelina</taxon>
    </lineage>
</organism>
<protein>
    <submittedName>
        <fullName evidence="4">F-box/kelch-repeat protein At1g24800-like</fullName>
    </submittedName>
</protein>
<dbReference type="Pfam" id="PF07734">
    <property type="entry name" value="FBA_1"/>
    <property type="match status" value="1"/>
</dbReference>
<feature type="domain" description="F-box" evidence="1">
    <location>
        <begin position="4"/>
        <end position="39"/>
    </location>
</feature>
<dbReference type="InterPro" id="IPR017451">
    <property type="entry name" value="F-box-assoc_interact_dom"/>
</dbReference>
<proteinExistence type="predicted"/>
<evidence type="ECO:0000259" key="1">
    <source>
        <dbReference type="Pfam" id="PF00646"/>
    </source>
</evidence>
<dbReference type="GeneID" id="104728890"/>
<dbReference type="InterPro" id="IPR036047">
    <property type="entry name" value="F-box-like_dom_sf"/>
</dbReference>
<sequence>MTRICDLPPELVGLIFTKIPITSIRTVRSTCTMWKALTKYWGLGIGAAREQFLGLMAMDSKVCSLRFHLRRKNNSKEDGDFLELSIKQVDLLKGVDIAKIFYCDGLSLCVAKDNSRLMVWNPYLGQTRWIEPRTKFHTLDTYALGYDINRNHKILKFMDSRPFEDKDFFGYELYDFISHSWRVLDVTSNWHIQDYQRGVSLKGNSYFYAQEKLGHYVAPPRGYKIARQVITDLTMSRQLSLISLCPTLRCSTKRKSYAIGKNKQHKLYFVNNMSKKIVFFPNLITNYTKS</sequence>
<evidence type="ECO:0000313" key="4">
    <source>
        <dbReference type="RefSeq" id="XP_010446114.1"/>
    </source>
</evidence>
<reference evidence="3" key="1">
    <citation type="journal article" date="2014" name="Nat. Commun.">
        <title>The emerging biofuel crop Camelina sativa retains a highly undifferentiated hexaploid genome structure.</title>
        <authorList>
            <person name="Kagale S."/>
            <person name="Koh C."/>
            <person name="Nixon J."/>
            <person name="Bollina V."/>
            <person name="Clarke W.E."/>
            <person name="Tuteja R."/>
            <person name="Spillane C."/>
            <person name="Robinson S.J."/>
            <person name="Links M.G."/>
            <person name="Clarke C."/>
            <person name="Higgins E.E."/>
            <person name="Huebert T."/>
            <person name="Sharpe A.G."/>
            <person name="Parkin I.A."/>
        </authorList>
    </citation>
    <scope>NUCLEOTIDE SEQUENCE [LARGE SCALE GENOMIC DNA]</scope>
    <source>
        <strain evidence="3">cv. DH55</strain>
    </source>
</reference>
<accession>A0ABM0UTJ3</accession>
<dbReference type="Proteomes" id="UP000694864">
    <property type="component" value="Chromosome 11"/>
</dbReference>
<dbReference type="SUPFAM" id="SSF81383">
    <property type="entry name" value="F-box domain"/>
    <property type="match status" value="1"/>
</dbReference>
<dbReference type="InterPro" id="IPR006527">
    <property type="entry name" value="F-box-assoc_dom_typ1"/>
</dbReference>
<dbReference type="Pfam" id="PF00646">
    <property type="entry name" value="F-box"/>
    <property type="match status" value="1"/>
</dbReference>
<name>A0ABM0UTJ3_CAMSA</name>
<dbReference type="InterPro" id="IPR050796">
    <property type="entry name" value="SCF_F-box_component"/>
</dbReference>
<dbReference type="RefSeq" id="XP_010446114.1">
    <property type="nucleotide sequence ID" value="XM_010447812.1"/>
</dbReference>
<dbReference type="NCBIfam" id="TIGR01640">
    <property type="entry name" value="F_box_assoc_1"/>
    <property type="match status" value="1"/>
</dbReference>
<evidence type="ECO:0000313" key="3">
    <source>
        <dbReference type="Proteomes" id="UP000694864"/>
    </source>
</evidence>
<keyword evidence="3" id="KW-1185">Reference proteome</keyword>
<gene>
    <name evidence="4" type="primary">LOC104728890</name>
</gene>
<dbReference type="InterPro" id="IPR001810">
    <property type="entry name" value="F-box_dom"/>
</dbReference>